<dbReference type="EMBL" id="VSSS01000032">
    <property type="protein sequence ID" value="TYL93433.1"/>
    <property type="molecule type" value="Genomic_DNA"/>
</dbReference>
<dbReference type="Proteomes" id="UP000324758">
    <property type="component" value="Unassembled WGS sequence"/>
</dbReference>
<evidence type="ECO:0000313" key="2">
    <source>
        <dbReference type="Proteomes" id="UP000324758"/>
    </source>
</evidence>
<comment type="caution">
    <text evidence="1">The sequence shown here is derived from an EMBL/GenBank/DDBJ whole genome shotgun (WGS) entry which is preliminary data.</text>
</comment>
<protein>
    <submittedName>
        <fullName evidence="1">Uncharacterized protein</fullName>
    </submittedName>
</protein>
<evidence type="ECO:0000313" key="1">
    <source>
        <dbReference type="EMBL" id="TYL93433.1"/>
    </source>
</evidence>
<name>A0A5D3KI00_9BRAD</name>
<keyword evidence="2" id="KW-1185">Reference proteome</keyword>
<proteinExistence type="predicted"/>
<dbReference type="AlphaFoldDB" id="A0A5D3KI00"/>
<dbReference type="OrthoDB" id="8218661at2"/>
<gene>
    <name evidence="1" type="ORF">FXB40_21625</name>
</gene>
<organism evidence="1 2">
    <name type="scientific">Bradyrhizobium rifense</name>
    <dbReference type="NCBI Taxonomy" id="515499"/>
    <lineage>
        <taxon>Bacteria</taxon>
        <taxon>Pseudomonadati</taxon>
        <taxon>Pseudomonadota</taxon>
        <taxon>Alphaproteobacteria</taxon>
        <taxon>Hyphomicrobiales</taxon>
        <taxon>Nitrobacteraceae</taxon>
        <taxon>Bradyrhizobium</taxon>
    </lineage>
</organism>
<sequence>MSETFEPAPAFGFAPQSVSYYAPPDSATYLPEGPPADRYRALVQRAEDLHRLIPESDVRRQVGADRLTVEARLKRLTGHRSTGGFELPDDSPQVIPVRQELADLTAEQARLVALDATRSKAWHAAGTLRSNVKAWLADGRPRGTVMEAIKVPVPKLLKGETITAAIDRLGQQAKELRQRLVEIEHAPQPSAQARARLKEQFAALAHRGEISVDQLLQREGGKIDIPEAQVTLKVYNVAEPAAVAIGQIPDIVAMLVYANHDSLLALQDKKLAAAGAVSDARALTFEQRQKQTAQTMDALFAVELDQATLTLQAWESGLSIEPNADILPAAWLAVANVVAPLADTTTSPGQAYTVRR</sequence>
<reference evidence="1 2" key="1">
    <citation type="submission" date="2019-08" db="EMBL/GenBank/DDBJ databases">
        <title>Bradyrhizobium hipponensis sp. nov., a rhizobium isolated from a Lupinus angustifolius root nodule in Tunisia.</title>
        <authorList>
            <person name="Off K."/>
            <person name="Rejili M."/>
            <person name="Mars M."/>
            <person name="Brachmann A."/>
            <person name="Marin M."/>
        </authorList>
    </citation>
    <scope>NUCLEOTIDE SEQUENCE [LARGE SCALE GENOMIC DNA]</scope>
    <source>
        <strain evidence="1 2">CTAW71</strain>
    </source>
</reference>
<dbReference type="RefSeq" id="WP_148774194.1">
    <property type="nucleotide sequence ID" value="NZ_VSSS01000032.1"/>
</dbReference>
<accession>A0A5D3KI00</accession>